<evidence type="ECO:0000313" key="2">
    <source>
        <dbReference type="Proteomes" id="UP000077098"/>
    </source>
</evidence>
<gene>
    <name evidence="1" type="ORF">A7J57_22995</name>
</gene>
<organism evidence="1 2">
    <name type="scientific">Agrobacterium tumefaciens</name>
    <dbReference type="NCBI Taxonomy" id="358"/>
    <lineage>
        <taxon>Bacteria</taxon>
        <taxon>Pseudomonadati</taxon>
        <taxon>Pseudomonadota</taxon>
        <taxon>Alphaproteobacteria</taxon>
        <taxon>Hyphomicrobiales</taxon>
        <taxon>Rhizobiaceae</taxon>
        <taxon>Rhizobium/Agrobacterium group</taxon>
        <taxon>Agrobacterium</taxon>
        <taxon>Agrobacterium tumefaciens complex</taxon>
    </lineage>
</organism>
<dbReference type="AlphaFoldDB" id="A0A176XFF9"/>
<evidence type="ECO:0000313" key="1">
    <source>
        <dbReference type="EMBL" id="OAE48259.1"/>
    </source>
</evidence>
<dbReference type="Proteomes" id="UP000077098">
    <property type="component" value="Unassembled WGS sequence"/>
</dbReference>
<dbReference type="RefSeq" id="WP_063948038.1">
    <property type="nucleotide sequence ID" value="NZ_JBJDNA010000003.1"/>
</dbReference>
<accession>A0A176XFF9</accession>
<reference evidence="1 2" key="1">
    <citation type="submission" date="2016-05" db="EMBL/GenBank/DDBJ databases">
        <authorList>
            <person name="Lavstsen T."/>
            <person name="Jespersen J.S."/>
        </authorList>
    </citation>
    <scope>NUCLEOTIDE SEQUENCE [LARGE SCALE GENOMIC DNA]</scope>
    <source>
        <strain evidence="1 2">KCJ1736</strain>
    </source>
</reference>
<proteinExistence type="predicted"/>
<sequence length="60" mass="6897">MNHSEVEYPDELKMMAWIITARHLCRGEKDVSKIVADAIWQERQKWVQVVMPALGGQDGT</sequence>
<dbReference type="EMBL" id="LXPS01000007">
    <property type="protein sequence ID" value="OAE48259.1"/>
    <property type="molecule type" value="Genomic_DNA"/>
</dbReference>
<name>A0A176XFF9_AGRTU</name>
<protein>
    <submittedName>
        <fullName evidence="1">Uncharacterized protein</fullName>
    </submittedName>
</protein>
<comment type="caution">
    <text evidence="1">The sequence shown here is derived from an EMBL/GenBank/DDBJ whole genome shotgun (WGS) entry which is preliminary data.</text>
</comment>